<dbReference type="CDD" id="cd02510">
    <property type="entry name" value="pp-GalNAc-T"/>
    <property type="match status" value="1"/>
</dbReference>
<dbReference type="InterPro" id="IPR035992">
    <property type="entry name" value="Ricin_B-like_lectins"/>
</dbReference>
<dbReference type="EC" id="2.4.1.-" evidence="16"/>
<evidence type="ECO:0000256" key="7">
    <source>
        <dbReference type="ARBA" id="ARBA00022692"/>
    </source>
</evidence>
<evidence type="ECO:0000259" key="19">
    <source>
        <dbReference type="Pfam" id="PF02709"/>
    </source>
</evidence>
<comment type="pathway">
    <text evidence="3 16">Protein modification; protein glycosylation.</text>
</comment>
<protein>
    <recommendedName>
        <fullName evidence="16">Polypeptide N-acetylgalactosaminyltransferase</fullName>
        <ecNumber evidence="16">2.4.1.-</ecNumber>
    </recommendedName>
    <alternativeName>
        <fullName evidence="16">Protein-UDP acetylgalactosaminyltransferase</fullName>
    </alternativeName>
</protein>
<keyword evidence="20" id="KW-1185">Reference proteome</keyword>
<evidence type="ECO:0000256" key="8">
    <source>
        <dbReference type="ARBA" id="ARBA00022723"/>
    </source>
</evidence>
<dbReference type="SUPFAM" id="SSF53448">
    <property type="entry name" value="Nucleotide-diphospho-sugar transferases"/>
    <property type="match status" value="1"/>
</dbReference>
<evidence type="ECO:0000256" key="14">
    <source>
        <dbReference type="ARBA" id="ARBA00023157"/>
    </source>
</evidence>
<dbReference type="InterPro" id="IPR027791">
    <property type="entry name" value="Galactosyl_T_C"/>
</dbReference>
<sequence>MKRLLYKLLVFMPIVKMRKCCSILGSSLFLTLIFVIIYTYKSNKETLTLSLKQQIVKERFSVEINRTTEKEVVFKNLEQHSEIKVSPRNIVSTAEAEVVRQSIGHIVLQGPIQPNKNVSNGQENKTDKLVKVTPNDKINNSDNVTLPFFVDSKNETGPGEGGVEVLVKDIPAQDKARYDEGWQKNSFNEYIGEKISIHRSLPPCMSDACKRYIQSYNGTRDELGVVFVFHNEAWTTLLRSVHSVLSRTPEHILREIVLVDDGSTSDLLKKPLEKYFSHFPKVKIVRNTKQQGLIRARLLGFASSTAPVMVFLDSHIECFPDWSESILIRIGQNKKAVVFPNIPAIDAKTFQLLCYKDIWSYGIFNYYNLMFNWASIPPRELQRRNESGGSVRSPTMPGGLFAISRDFFNELGTYDPEMEFWGGENLELSFKTWMCGGSLEMDPCSVIGHVYRTRQPIHGSGQQTFKNVIRVAEVWMDDYKNYFYEYKNYTTVDYGDVSDRKKLRENLKCQSFEWYIKNIYPELVFPSDNIQFAGPIKSLADVYKCLGGRGDSGAYLVNCIGGYDGHFWYFTTDGQIYQYSGHVCASNTSAVILQKPGCSDKGKWEYTQNKQIRHLPSSLCLTAEHQKQLILSQCNSANVWQTWGLQKRRSDLNFPK</sequence>
<dbReference type="Gene3D" id="2.80.10.50">
    <property type="match status" value="1"/>
</dbReference>
<evidence type="ECO:0000256" key="2">
    <source>
        <dbReference type="ARBA" id="ARBA00004323"/>
    </source>
</evidence>
<dbReference type="InterPro" id="IPR001173">
    <property type="entry name" value="Glyco_trans_2-like"/>
</dbReference>
<evidence type="ECO:0000256" key="13">
    <source>
        <dbReference type="ARBA" id="ARBA00023136"/>
    </source>
</evidence>
<evidence type="ECO:0000256" key="12">
    <source>
        <dbReference type="ARBA" id="ARBA00023034"/>
    </source>
</evidence>
<dbReference type="PANTHER" id="PTHR11675:SF126">
    <property type="entry name" value="RICIN B LECTIN DOMAIN-CONTAINING PROTEIN"/>
    <property type="match status" value="1"/>
</dbReference>
<keyword evidence="14 16" id="KW-1015">Disulfide bond</keyword>
<evidence type="ECO:0000256" key="15">
    <source>
        <dbReference type="ARBA" id="ARBA00023211"/>
    </source>
</evidence>
<comment type="subcellular location">
    <subcellularLocation>
        <location evidence="2 16">Golgi apparatus membrane</location>
        <topology evidence="2 16">Single-pass type II membrane protein</topology>
    </subcellularLocation>
</comment>
<keyword evidence="10" id="KW-0735">Signal-anchor</keyword>
<keyword evidence="7 16" id="KW-0812">Transmembrane</keyword>
<comment type="similarity">
    <text evidence="4 16">Belongs to the glycosyltransferase 2 family. GalNAc-T subfamily.</text>
</comment>
<keyword evidence="9 16" id="KW-0430">Lectin</keyword>
<evidence type="ECO:0000256" key="11">
    <source>
        <dbReference type="ARBA" id="ARBA00022989"/>
    </source>
</evidence>
<keyword evidence="13 16" id="KW-0472">Membrane</keyword>
<organism evidence="20 21">
    <name type="scientific">Biomphalaria glabrata</name>
    <name type="common">Bloodfluke planorb</name>
    <name type="synonym">Freshwater snail</name>
    <dbReference type="NCBI Taxonomy" id="6526"/>
    <lineage>
        <taxon>Eukaryota</taxon>
        <taxon>Metazoa</taxon>
        <taxon>Spiralia</taxon>
        <taxon>Lophotrochozoa</taxon>
        <taxon>Mollusca</taxon>
        <taxon>Gastropoda</taxon>
        <taxon>Heterobranchia</taxon>
        <taxon>Euthyneura</taxon>
        <taxon>Panpulmonata</taxon>
        <taxon>Hygrophila</taxon>
        <taxon>Lymnaeoidea</taxon>
        <taxon>Planorbidae</taxon>
        <taxon>Biomphalaria</taxon>
    </lineage>
</organism>
<dbReference type="PROSITE" id="PS50231">
    <property type="entry name" value="RICIN_B_LECTIN"/>
    <property type="match status" value="1"/>
</dbReference>
<keyword evidence="15 16" id="KW-0464">Manganese</keyword>
<evidence type="ECO:0000256" key="5">
    <source>
        <dbReference type="ARBA" id="ARBA00022676"/>
    </source>
</evidence>
<evidence type="ECO:0000256" key="3">
    <source>
        <dbReference type="ARBA" id="ARBA00004922"/>
    </source>
</evidence>
<dbReference type="InterPro" id="IPR045885">
    <property type="entry name" value="GalNAc-T"/>
</dbReference>
<evidence type="ECO:0000256" key="1">
    <source>
        <dbReference type="ARBA" id="ARBA00001936"/>
    </source>
</evidence>
<evidence type="ECO:0000256" key="4">
    <source>
        <dbReference type="ARBA" id="ARBA00005680"/>
    </source>
</evidence>
<keyword evidence="8" id="KW-0479">Metal-binding</keyword>
<dbReference type="GO" id="GO:0006493">
    <property type="term" value="P:protein O-linked glycosylation"/>
    <property type="evidence" value="ECO:0007669"/>
    <property type="project" value="TreeGrafter"/>
</dbReference>
<evidence type="ECO:0000256" key="16">
    <source>
        <dbReference type="RuleBase" id="RU361242"/>
    </source>
</evidence>
<keyword evidence="12 16" id="KW-0333">Golgi apparatus</keyword>
<dbReference type="Pfam" id="PF00535">
    <property type="entry name" value="Glycos_transf_2"/>
    <property type="match status" value="1"/>
</dbReference>
<feature type="domain" description="Ricin B lectin" evidence="18">
    <location>
        <begin position="535"/>
        <end position="643"/>
    </location>
</feature>
<keyword evidence="11 16" id="KW-1133">Transmembrane helix</keyword>
<dbReference type="Pfam" id="PF00652">
    <property type="entry name" value="Ricin_B_lectin"/>
    <property type="match status" value="1"/>
</dbReference>
<evidence type="ECO:0000256" key="9">
    <source>
        <dbReference type="ARBA" id="ARBA00022734"/>
    </source>
</evidence>
<dbReference type="RefSeq" id="XP_055872527.1">
    <property type="nucleotide sequence ID" value="XM_056016552.1"/>
</dbReference>
<comment type="cofactor">
    <cofactor evidence="1 16">
        <name>Mn(2+)</name>
        <dbReference type="ChEBI" id="CHEBI:29035"/>
    </cofactor>
</comment>
<dbReference type="OrthoDB" id="416652at2759"/>
<dbReference type="PANTHER" id="PTHR11675">
    <property type="entry name" value="N-ACETYLGALACTOSAMINYLTRANSFERASE"/>
    <property type="match status" value="1"/>
</dbReference>
<feature type="domain" description="Galactosyltransferase C-terminal" evidence="19">
    <location>
        <begin position="389"/>
        <end position="453"/>
    </location>
</feature>
<evidence type="ECO:0000313" key="20">
    <source>
        <dbReference type="Proteomes" id="UP001165740"/>
    </source>
</evidence>
<dbReference type="InterPro" id="IPR029044">
    <property type="entry name" value="Nucleotide-diphossugar_trans"/>
</dbReference>
<dbReference type="FunFam" id="3.90.550.10:FF:000021">
    <property type="entry name" value="Polypeptide N-acetylgalactosaminyltransferase"/>
    <property type="match status" value="1"/>
</dbReference>
<evidence type="ECO:0000259" key="17">
    <source>
        <dbReference type="Pfam" id="PF00535"/>
    </source>
</evidence>
<accession>A0A9W2ZBX2</accession>
<dbReference type="SUPFAM" id="SSF50370">
    <property type="entry name" value="Ricin B-like lectins"/>
    <property type="match status" value="1"/>
</dbReference>
<dbReference type="GO" id="GO:0030246">
    <property type="term" value="F:carbohydrate binding"/>
    <property type="evidence" value="ECO:0007669"/>
    <property type="project" value="UniProtKB-KW"/>
</dbReference>
<keyword evidence="6 16" id="KW-0808">Transferase</keyword>
<dbReference type="AlphaFoldDB" id="A0A9W2ZBX2"/>
<dbReference type="Proteomes" id="UP001165740">
    <property type="component" value="Chromosome 1"/>
</dbReference>
<name>A0A9W2ZBX2_BIOGL</name>
<reference evidence="21" key="1">
    <citation type="submission" date="2025-08" db="UniProtKB">
        <authorList>
            <consortium name="RefSeq"/>
        </authorList>
    </citation>
    <scope>IDENTIFICATION</scope>
</reference>
<evidence type="ECO:0000256" key="6">
    <source>
        <dbReference type="ARBA" id="ARBA00022679"/>
    </source>
</evidence>
<dbReference type="InterPro" id="IPR000772">
    <property type="entry name" value="Ricin_B_lectin"/>
</dbReference>
<evidence type="ECO:0000313" key="21">
    <source>
        <dbReference type="RefSeq" id="XP_055872527.1"/>
    </source>
</evidence>
<feature type="domain" description="Glycosyltransferase 2-like" evidence="17">
    <location>
        <begin position="225"/>
        <end position="372"/>
    </location>
</feature>
<dbReference type="GO" id="GO:0004653">
    <property type="term" value="F:polypeptide N-acetylgalactosaminyltransferase activity"/>
    <property type="evidence" value="ECO:0007669"/>
    <property type="project" value="TreeGrafter"/>
</dbReference>
<evidence type="ECO:0000256" key="10">
    <source>
        <dbReference type="ARBA" id="ARBA00022968"/>
    </source>
</evidence>
<dbReference type="GO" id="GO:0000139">
    <property type="term" value="C:Golgi membrane"/>
    <property type="evidence" value="ECO:0007669"/>
    <property type="project" value="UniProtKB-SubCell"/>
</dbReference>
<feature type="transmembrane region" description="Helical" evidence="16">
    <location>
        <begin position="21"/>
        <end position="40"/>
    </location>
</feature>
<evidence type="ECO:0000259" key="18">
    <source>
        <dbReference type="Pfam" id="PF00652"/>
    </source>
</evidence>
<proteinExistence type="inferred from homology"/>
<dbReference type="GO" id="GO:0046872">
    <property type="term" value="F:metal ion binding"/>
    <property type="evidence" value="ECO:0007669"/>
    <property type="project" value="UniProtKB-KW"/>
</dbReference>
<dbReference type="Gene3D" id="3.90.550.10">
    <property type="entry name" value="Spore Coat Polysaccharide Biosynthesis Protein SpsA, Chain A"/>
    <property type="match status" value="1"/>
</dbReference>
<dbReference type="GeneID" id="106057765"/>
<gene>
    <name evidence="21" type="primary">LOC106057765</name>
</gene>
<dbReference type="CDD" id="cd23460">
    <property type="entry name" value="beta-trefoil_Ricin_Pgant3-like"/>
    <property type="match status" value="1"/>
</dbReference>
<keyword evidence="5 16" id="KW-0328">Glycosyltransferase</keyword>
<dbReference type="Pfam" id="PF02709">
    <property type="entry name" value="Glyco_transf_7C"/>
    <property type="match status" value="1"/>
</dbReference>